<name>A0A371X0B2_9HYPH</name>
<evidence type="ECO:0000256" key="1">
    <source>
        <dbReference type="SAM" id="MobiDB-lite"/>
    </source>
</evidence>
<evidence type="ECO:0000313" key="3">
    <source>
        <dbReference type="EMBL" id="RFC62670.1"/>
    </source>
</evidence>
<dbReference type="GO" id="GO:0015385">
    <property type="term" value="F:sodium:proton antiporter activity"/>
    <property type="evidence" value="ECO:0007669"/>
    <property type="project" value="TreeGrafter"/>
</dbReference>
<keyword evidence="4" id="KW-1185">Reference proteome</keyword>
<dbReference type="PANTHER" id="PTHR34703:SF1">
    <property type="entry name" value="ANTIPORTER SUBUNIT MNHG2-RELATED"/>
    <property type="match status" value="1"/>
</dbReference>
<feature type="compositionally biased region" description="Acidic residues" evidence="1">
    <location>
        <begin position="115"/>
        <end position="124"/>
    </location>
</feature>
<feature type="compositionally biased region" description="Basic and acidic residues" evidence="1">
    <location>
        <begin position="140"/>
        <end position="158"/>
    </location>
</feature>
<sequence length="158" mass="16994">MSEAIFDTIDGILMIGGSIFVVLAAVGLLRLPDLYTRMHAASKAGPVGAGLLLLALALNAGSSAEALRAVAAILFLLLTAPIAAHLLAKASYKVGYGLWPGSVLDEMPRVRNPEGEDPYYDEEGSQTGLALHEGQAGEPAWRRETKDRRPRWSDLRKR</sequence>
<feature type="transmembrane region" description="Helical" evidence="2">
    <location>
        <begin position="44"/>
        <end position="61"/>
    </location>
</feature>
<dbReference type="Pfam" id="PF03334">
    <property type="entry name" value="PhaG_MnhG_YufB"/>
    <property type="match status" value="1"/>
</dbReference>
<reference evidence="3 4" key="1">
    <citation type="submission" date="2018-08" db="EMBL/GenBank/DDBJ databases">
        <title>Fulvimarina sp. 85, whole genome shotgun sequence.</title>
        <authorList>
            <person name="Tuo L."/>
        </authorList>
    </citation>
    <scope>NUCLEOTIDE SEQUENCE [LARGE SCALE GENOMIC DNA]</scope>
    <source>
        <strain evidence="3 4">85</strain>
    </source>
</reference>
<keyword evidence="2" id="KW-1133">Transmembrane helix</keyword>
<keyword evidence="2" id="KW-0472">Membrane</keyword>
<organism evidence="3 4">
    <name type="scientific">Fulvimarina endophytica</name>
    <dbReference type="NCBI Taxonomy" id="2293836"/>
    <lineage>
        <taxon>Bacteria</taxon>
        <taxon>Pseudomonadati</taxon>
        <taxon>Pseudomonadota</taxon>
        <taxon>Alphaproteobacteria</taxon>
        <taxon>Hyphomicrobiales</taxon>
        <taxon>Aurantimonadaceae</taxon>
        <taxon>Fulvimarina</taxon>
    </lineage>
</organism>
<dbReference type="AlphaFoldDB" id="A0A371X0B2"/>
<dbReference type="RefSeq" id="WP_116684195.1">
    <property type="nucleotide sequence ID" value="NZ_QURL01000006.1"/>
</dbReference>
<feature type="transmembrane region" description="Helical" evidence="2">
    <location>
        <begin position="12"/>
        <end position="32"/>
    </location>
</feature>
<dbReference type="PANTHER" id="PTHR34703">
    <property type="entry name" value="ANTIPORTER SUBUNIT MNHG2-RELATED"/>
    <property type="match status" value="1"/>
</dbReference>
<dbReference type="NCBIfam" id="NF009314">
    <property type="entry name" value="PRK12674.1-2"/>
    <property type="match status" value="1"/>
</dbReference>
<evidence type="ECO:0000313" key="4">
    <source>
        <dbReference type="Proteomes" id="UP000264310"/>
    </source>
</evidence>
<protein>
    <submittedName>
        <fullName evidence="3">Monovalent cation/H(+) antiporter subunit G</fullName>
    </submittedName>
</protein>
<feature type="transmembrane region" description="Helical" evidence="2">
    <location>
        <begin position="67"/>
        <end position="88"/>
    </location>
</feature>
<accession>A0A371X0B2</accession>
<dbReference type="Proteomes" id="UP000264310">
    <property type="component" value="Unassembled WGS sequence"/>
</dbReference>
<dbReference type="OrthoDB" id="4427992at2"/>
<feature type="region of interest" description="Disordered" evidence="1">
    <location>
        <begin position="110"/>
        <end position="158"/>
    </location>
</feature>
<keyword evidence="2" id="KW-0812">Transmembrane</keyword>
<evidence type="ECO:0000256" key="2">
    <source>
        <dbReference type="SAM" id="Phobius"/>
    </source>
</evidence>
<dbReference type="NCBIfam" id="TIGR01300">
    <property type="entry name" value="CPA3_mnhG_phaG"/>
    <property type="match status" value="1"/>
</dbReference>
<comment type="caution">
    <text evidence="3">The sequence shown here is derived from an EMBL/GenBank/DDBJ whole genome shotgun (WGS) entry which is preliminary data.</text>
</comment>
<dbReference type="InterPro" id="IPR005133">
    <property type="entry name" value="PhaG_MnhG_YufB"/>
</dbReference>
<proteinExistence type="predicted"/>
<gene>
    <name evidence="3" type="ORF">DYI37_15705</name>
</gene>
<dbReference type="EMBL" id="QURL01000006">
    <property type="protein sequence ID" value="RFC62670.1"/>
    <property type="molecule type" value="Genomic_DNA"/>
</dbReference>